<dbReference type="EMBL" id="CYZN01000011">
    <property type="protein sequence ID" value="CUO10141.1"/>
    <property type="molecule type" value="Genomic_DNA"/>
</dbReference>
<gene>
    <name evidence="1" type="ORF">ERS852478_01845</name>
</gene>
<reference evidence="1 2" key="1">
    <citation type="submission" date="2015-09" db="EMBL/GenBank/DDBJ databases">
        <authorList>
            <consortium name="Pathogen Informatics"/>
        </authorList>
    </citation>
    <scope>NUCLEOTIDE SEQUENCE [LARGE SCALE GENOMIC DNA]</scope>
    <source>
        <strain evidence="1 2">2789STDY5834863</strain>
    </source>
</reference>
<dbReference type="RefSeq" id="WP_055200347.1">
    <property type="nucleotide sequence ID" value="NZ_BTHH01000012.1"/>
</dbReference>
<protein>
    <submittedName>
        <fullName evidence="1">Uncharacterized protein</fullName>
    </submittedName>
</protein>
<dbReference type="AlphaFoldDB" id="A0A174C9D1"/>
<evidence type="ECO:0000313" key="1">
    <source>
        <dbReference type="EMBL" id="CUO10141.1"/>
    </source>
</evidence>
<organism evidence="1 2">
    <name type="scientific">Blautia wexlerae</name>
    <dbReference type="NCBI Taxonomy" id="418240"/>
    <lineage>
        <taxon>Bacteria</taxon>
        <taxon>Bacillati</taxon>
        <taxon>Bacillota</taxon>
        <taxon>Clostridia</taxon>
        <taxon>Lachnospirales</taxon>
        <taxon>Lachnospiraceae</taxon>
        <taxon>Blautia</taxon>
    </lineage>
</organism>
<evidence type="ECO:0000313" key="2">
    <source>
        <dbReference type="Proteomes" id="UP000095431"/>
    </source>
</evidence>
<proteinExistence type="predicted"/>
<accession>A0A174C9D1</accession>
<sequence length="269" mass="29673">MKKKIMMVVLAGVLIGSMESAMVYAGRMPELTKTESSNKSSIWEDYLKEHSERGVKEQFIKEHVGDLSDEQLDHMIGAYFGDEGTLDEEDSCNDGDEDPDEFPVSLYSYTFQEEIGGNDYDFVQYTAVVNQGSGSVQVLLPKGCKFVTGYGKLTDGYRAYDSLDEAVQKGEDICLSEGLSENLPDSNVICWDAKGDGTYTFAVEKTGDAEDDAIWLVDGYGYTGSEDLTGKVTEPDEDLDSDMLVGGALSEESYHGTLDGDLFFLLRRK</sequence>
<name>A0A174C9D1_9FIRM</name>
<dbReference type="Proteomes" id="UP000095431">
    <property type="component" value="Unassembled WGS sequence"/>
</dbReference>